<dbReference type="AlphaFoldDB" id="A0AB73T9F0"/>
<feature type="region of interest" description="Disordered" evidence="1">
    <location>
        <begin position="27"/>
        <end position="54"/>
    </location>
</feature>
<sequence length="54" mass="6261">MKESNIVSSVTELPLSCRSAMERMEREIEREEAEEDCQFEGLPEKDVKKSEDLV</sequence>
<name>A0AB73T9F0_9FIRM</name>
<accession>A0AB73T9F0</accession>
<proteinExistence type="predicted"/>
<dbReference type="RefSeq" id="WP_257497434.1">
    <property type="nucleotide sequence ID" value="NZ_JANKBI010000001.1"/>
</dbReference>
<dbReference type="EMBL" id="QGGY01000001">
    <property type="protein sequence ID" value="PWJ78750.1"/>
    <property type="molecule type" value="Genomic_DNA"/>
</dbReference>
<comment type="caution">
    <text evidence="2">The sequence shown here is derived from an EMBL/GenBank/DDBJ whole genome shotgun (WGS) entry which is preliminary data.</text>
</comment>
<protein>
    <submittedName>
        <fullName evidence="2">Uncharacterized protein</fullName>
    </submittedName>
</protein>
<evidence type="ECO:0000256" key="1">
    <source>
        <dbReference type="SAM" id="MobiDB-lite"/>
    </source>
</evidence>
<gene>
    <name evidence="2" type="ORF">C7383_101118</name>
</gene>
<feature type="compositionally biased region" description="Basic and acidic residues" evidence="1">
    <location>
        <begin position="42"/>
        <end position="54"/>
    </location>
</feature>
<organism evidence="2 3">
    <name type="scientific">Murimonas intestini</name>
    <dbReference type="NCBI Taxonomy" id="1337051"/>
    <lineage>
        <taxon>Bacteria</taxon>
        <taxon>Bacillati</taxon>
        <taxon>Bacillota</taxon>
        <taxon>Clostridia</taxon>
        <taxon>Lachnospirales</taxon>
        <taxon>Lachnospiraceae</taxon>
        <taxon>Murimonas</taxon>
    </lineage>
</organism>
<dbReference type="Proteomes" id="UP000245412">
    <property type="component" value="Unassembled WGS sequence"/>
</dbReference>
<reference evidence="2 3" key="1">
    <citation type="submission" date="2018-05" db="EMBL/GenBank/DDBJ databases">
        <authorList>
            <person name="Goeker M."/>
            <person name="Huntemann M."/>
            <person name="Clum A."/>
            <person name="Pillay M."/>
            <person name="Palaniappan K."/>
            <person name="Varghese N."/>
            <person name="Mikhailova N."/>
            <person name="Stamatis D."/>
            <person name="Reddy T."/>
            <person name="Daum C."/>
            <person name="Shapiro N."/>
            <person name="Ivanova N."/>
            <person name="Kyrpides N."/>
            <person name="Woyke T."/>
        </authorList>
    </citation>
    <scope>NUCLEOTIDE SEQUENCE [LARGE SCALE GENOMIC DNA]</scope>
    <source>
        <strain evidence="2 3">DSM 26524</strain>
    </source>
</reference>
<evidence type="ECO:0000313" key="3">
    <source>
        <dbReference type="Proteomes" id="UP000245412"/>
    </source>
</evidence>
<evidence type="ECO:0000313" key="2">
    <source>
        <dbReference type="EMBL" id="PWJ78750.1"/>
    </source>
</evidence>
<keyword evidence="3" id="KW-1185">Reference proteome</keyword>